<evidence type="ECO:0000313" key="5">
    <source>
        <dbReference type="Proteomes" id="UP000536441"/>
    </source>
</evidence>
<protein>
    <submittedName>
        <fullName evidence="4">TetR/AcrR family transcriptional regulator</fullName>
    </submittedName>
</protein>
<evidence type="ECO:0000256" key="1">
    <source>
        <dbReference type="ARBA" id="ARBA00023125"/>
    </source>
</evidence>
<dbReference type="AlphaFoldDB" id="A0A7Y6EFZ5"/>
<reference evidence="4 5" key="1">
    <citation type="submission" date="2020-05" db="EMBL/GenBank/DDBJ databases">
        <title>Genome Sequencing of Type Strains.</title>
        <authorList>
            <person name="Lemaire J.F."/>
            <person name="Inderbitzin P."/>
            <person name="Gregorio O.A."/>
            <person name="Collins S.B."/>
            <person name="Wespe N."/>
            <person name="Knight-Connoni V."/>
        </authorList>
    </citation>
    <scope>NUCLEOTIDE SEQUENCE [LARGE SCALE GENOMIC DNA]</scope>
    <source>
        <strain evidence="4 5">DSM 100049</strain>
    </source>
</reference>
<sequence length="209" mass="22885">MPRVRTRPTRQDTADRLVSGARKAITERSFHGATVDHICEAAGLTRGAFYSGFKTKEELFLELYGRVSLDVAHLLGNALEEALKGDGDPIDTMFQKFAAAYPLGREWYILNAEMTLVALRSEIAAATFAKRRQTLRHMVVAKIQQVLDMSSRRLTIDPDLLARALIGLTDAGLGQSLIEPDKLGRSTFIEAICPVILKSCSEPLPAGGS</sequence>
<comment type="caution">
    <text evidence="4">The sequence shown here is derived from an EMBL/GenBank/DDBJ whole genome shotgun (WGS) entry which is preliminary data.</text>
</comment>
<dbReference type="SUPFAM" id="SSF48498">
    <property type="entry name" value="Tetracyclin repressor-like, C-terminal domain"/>
    <property type="match status" value="1"/>
</dbReference>
<dbReference type="PANTHER" id="PTHR30055">
    <property type="entry name" value="HTH-TYPE TRANSCRIPTIONAL REGULATOR RUTR"/>
    <property type="match status" value="1"/>
</dbReference>
<dbReference type="GO" id="GO:0000976">
    <property type="term" value="F:transcription cis-regulatory region binding"/>
    <property type="evidence" value="ECO:0007669"/>
    <property type="project" value="TreeGrafter"/>
</dbReference>
<evidence type="ECO:0000259" key="3">
    <source>
        <dbReference type="PROSITE" id="PS50977"/>
    </source>
</evidence>
<dbReference type="PANTHER" id="PTHR30055:SF241">
    <property type="entry name" value="TRANSCRIPTIONAL REGULATORY PROTEIN"/>
    <property type="match status" value="1"/>
</dbReference>
<dbReference type="RefSeq" id="WP_175310688.1">
    <property type="nucleotide sequence ID" value="NZ_CBCRYR010000085.1"/>
</dbReference>
<keyword evidence="1 2" id="KW-0238">DNA-binding</keyword>
<feature type="domain" description="HTH tetR-type" evidence="3">
    <location>
        <begin position="11"/>
        <end position="71"/>
    </location>
</feature>
<dbReference type="Proteomes" id="UP000536441">
    <property type="component" value="Unassembled WGS sequence"/>
</dbReference>
<proteinExistence type="predicted"/>
<name>A0A7Y6EFZ5_9SPHN</name>
<gene>
    <name evidence="4" type="ORF">HP438_02790</name>
</gene>
<dbReference type="InterPro" id="IPR050109">
    <property type="entry name" value="HTH-type_TetR-like_transc_reg"/>
</dbReference>
<dbReference type="Gene3D" id="1.10.357.10">
    <property type="entry name" value="Tetracycline Repressor, domain 2"/>
    <property type="match status" value="1"/>
</dbReference>
<dbReference type="PRINTS" id="PR00455">
    <property type="entry name" value="HTHTETR"/>
</dbReference>
<dbReference type="InterPro" id="IPR001647">
    <property type="entry name" value="HTH_TetR"/>
</dbReference>
<accession>A0A7Y6EFZ5</accession>
<keyword evidence="5" id="KW-1185">Reference proteome</keyword>
<dbReference type="EMBL" id="JABMCH010000049">
    <property type="protein sequence ID" value="NUU45905.1"/>
    <property type="molecule type" value="Genomic_DNA"/>
</dbReference>
<dbReference type="SUPFAM" id="SSF46689">
    <property type="entry name" value="Homeodomain-like"/>
    <property type="match status" value="1"/>
</dbReference>
<dbReference type="InterPro" id="IPR009057">
    <property type="entry name" value="Homeodomain-like_sf"/>
</dbReference>
<dbReference type="InterPro" id="IPR036271">
    <property type="entry name" value="Tet_transcr_reg_TetR-rel_C_sf"/>
</dbReference>
<dbReference type="Pfam" id="PF00440">
    <property type="entry name" value="TetR_N"/>
    <property type="match status" value="1"/>
</dbReference>
<dbReference type="GO" id="GO:0003700">
    <property type="term" value="F:DNA-binding transcription factor activity"/>
    <property type="evidence" value="ECO:0007669"/>
    <property type="project" value="TreeGrafter"/>
</dbReference>
<organism evidence="4 5">
    <name type="scientific">Sphingomonas zeae</name>
    <dbReference type="NCBI Taxonomy" id="1646122"/>
    <lineage>
        <taxon>Bacteria</taxon>
        <taxon>Pseudomonadati</taxon>
        <taxon>Pseudomonadota</taxon>
        <taxon>Alphaproteobacteria</taxon>
        <taxon>Sphingomonadales</taxon>
        <taxon>Sphingomonadaceae</taxon>
        <taxon>Sphingomonas</taxon>
    </lineage>
</organism>
<feature type="DNA-binding region" description="H-T-H motif" evidence="2">
    <location>
        <begin position="34"/>
        <end position="53"/>
    </location>
</feature>
<evidence type="ECO:0000313" key="4">
    <source>
        <dbReference type="EMBL" id="NUU45905.1"/>
    </source>
</evidence>
<dbReference type="PROSITE" id="PS50977">
    <property type="entry name" value="HTH_TETR_2"/>
    <property type="match status" value="1"/>
</dbReference>
<evidence type="ECO:0000256" key="2">
    <source>
        <dbReference type="PROSITE-ProRule" id="PRU00335"/>
    </source>
</evidence>